<gene>
    <name evidence="1" type="ORF">ACKW6Q_12245</name>
</gene>
<dbReference type="PANTHER" id="PTHR43737:SF1">
    <property type="entry name" value="DUF1501 DOMAIN-CONTAINING PROTEIN"/>
    <property type="match status" value="1"/>
</dbReference>
<evidence type="ECO:0000313" key="1">
    <source>
        <dbReference type="EMBL" id="MFN1217728.1"/>
    </source>
</evidence>
<name>A0ABW9K387_9FLAO</name>
<reference evidence="1 2" key="1">
    <citation type="submission" date="2024-12" db="EMBL/GenBank/DDBJ databases">
        <title>Draft genome sequence of Chryseobacterium kwangjuense AG447.</title>
        <authorList>
            <person name="Cheptsov V.S."/>
            <person name="Belov A."/>
            <person name="Zavarzina A.G."/>
        </authorList>
    </citation>
    <scope>NUCLEOTIDE SEQUENCE [LARGE SCALE GENOMIC DNA]</scope>
    <source>
        <strain evidence="1 2">AG447</strain>
    </source>
</reference>
<dbReference type="PROSITE" id="PS51318">
    <property type="entry name" value="TAT"/>
    <property type="match status" value="1"/>
</dbReference>
<proteinExistence type="predicted"/>
<sequence length="394" mass="44947">MLIKRREFLKISSLATASFMMPNFLKAMALDEALEQNQKILVVLQFTGGNDGLNTIIPVKNDIYFKERNHIAIQDSLALNDEAGIHPSLSYFKELFDNGELSVMNNVGYPDPDKSHFRSMDIWHSASRSDEFLETGWLGRFLDEECYRCDHPTQALEVDDMLSLALKGENNKAFAFKDPKRLYQTSQEKYFKALYDHHHDDETVSYLYQTLGSTINNADYIFEKSKSKKTDQTYPNSQLGKDFKTVASLIRSDINTQVYYLSVGSFDTHVNQNDRQKKLFGDINEAVKSFVSDLKSNGLFNNVLLMTFSEFGRRVAQNASNGTDHGTANQMFFISGGLKKKGLLNALPDLQHLNEGDLIYTEDFRKVYATILKNWLKADSSKVLGWKNGVYDFI</sequence>
<dbReference type="InterPro" id="IPR010869">
    <property type="entry name" value="DUF1501"/>
</dbReference>
<dbReference type="InterPro" id="IPR006311">
    <property type="entry name" value="TAT_signal"/>
</dbReference>
<dbReference type="Proteomes" id="UP001634154">
    <property type="component" value="Unassembled WGS sequence"/>
</dbReference>
<comment type="caution">
    <text evidence="1">The sequence shown here is derived from an EMBL/GenBank/DDBJ whole genome shotgun (WGS) entry which is preliminary data.</text>
</comment>
<dbReference type="RefSeq" id="WP_409356884.1">
    <property type="nucleotide sequence ID" value="NZ_JBJXVJ010000002.1"/>
</dbReference>
<organism evidence="1 2">
    <name type="scientific">Chryseobacterium kwangjuense</name>
    <dbReference type="NCBI Taxonomy" id="267125"/>
    <lineage>
        <taxon>Bacteria</taxon>
        <taxon>Pseudomonadati</taxon>
        <taxon>Bacteroidota</taxon>
        <taxon>Flavobacteriia</taxon>
        <taxon>Flavobacteriales</taxon>
        <taxon>Weeksellaceae</taxon>
        <taxon>Chryseobacterium group</taxon>
        <taxon>Chryseobacterium</taxon>
    </lineage>
</organism>
<dbReference type="PANTHER" id="PTHR43737">
    <property type="entry name" value="BLL7424 PROTEIN"/>
    <property type="match status" value="1"/>
</dbReference>
<accession>A0ABW9K387</accession>
<keyword evidence="2" id="KW-1185">Reference proteome</keyword>
<protein>
    <submittedName>
        <fullName evidence="1">DUF1501 domain-containing protein</fullName>
    </submittedName>
</protein>
<evidence type="ECO:0000313" key="2">
    <source>
        <dbReference type="Proteomes" id="UP001634154"/>
    </source>
</evidence>
<dbReference type="EMBL" id="JBJXVJ010000002">
    <property type="protein sequence ID" value="MFN1217728.1"/>
    <property type="molecule type" value="Genomic_DNA"/>
</dbReference>
<dbReference type="Pfam" id="PF07394">
    <property type="entry name" value="DUF1501"/>
    <property type="match status" value="1"/>
</dbReference>